<dbReference type="AlphaFoldDB" id="A0A4V2EW24"/>
<feature type="transmembrane region" description="Helical" evidence="6">
    <location>
        <begin position="247"/>
        <end position="267"/>
    </location>
</feature>
<evidence type="ECO:0000256" key="2">
    <source>
        <dbReference type="ARBA" id="ARBA00007165"/>
    </source>
</evidence>
<protein>
    <recommendedName>
        <fullName evidence="6">SURF1-like protein</fullName>
    </recommendedName>
</protein>
<name>A0A4V2EW24_9BURK</name>
<organism evidence="8 9">
    <name type="scientific">Sphaerotilus mobilis</name>
    <dbReference type="NCBI Taxonomy" id="47994"/>
    <lineage>
        <taxon>Bacteria</taxon>
        <taxon>Pseudomonadati</taxon>
        <taxon>Pseudomonadota</taxon>
        <taxon>Betaproteobacteria</taxon>
        <taxon>Burkholderiales</taxon>
        <taxon>Sphaerotilaceae</taxon>
        <taxon>Sphaerotilus</taxon>
    </lineage>
</organism>
<proteinExistence type="inferred from homology"/>
<sequence>MKTPAEASAPRMTTKANPMMSFMATDYSTHPPPEPRPSRRGQQLFVLAAAVVVCAVTARLGVWQLDRADQKTRLQQQIASRHALPPLSAADWPVERAADPSLHDRLVTLRGQWRHDGTVYLENRQMQARPGFHVVTPLVLAPGDAVMVVRGWIPRDGQDRTRLAPLPQPAGDQEVQGRIAPPPSKLYDFGDAGQGLIRQNLDLAAHASALGLPLRPASILQTDPVRADEAPLLRDWPAPAVDIHKHLGYAAQWFALSALSAGLYVWFQLIRPRLQQRRSATA</sequence>
<dbReference type="Proteomes" id="UP000293433">
    <property type="component" value="Unassembled WGS sequence"/>
</dbReference>
<evidence type="ECO:0000256" key="7">
    <source>
        <dbReference type="SAM" id="MobiDB-lite"/>
    </source>
</evidence>
<keyword evidence="3 6" id="KW-0812">Transmembrane</keyword>
<comment type="subcellular location">
    <subcellularLocation>
        <location evidence="6">Cell membrane</location>
        <topology evidence="6">Multi-pass membrane protein</topology>
    </subcellularLocation>
    <subcellularLocation>
        <location evidence="1">Membrane</location>
    </subcellularLocation>
</comment>
<evidence type="ECO:0000256" key="1">
    <source>
        <dbReference type="ARBA" id="ARBA00004370"/>
    </source>
</evidence>
<comment type="caution">
    <text evidence="8">The sequence shown here is derived from an EMBL/GenBank/DDBJ whole genome shotgun (WGS) entry which is preliminary data.</text>
</comment>
<evidence type="ECO:0000313" key="8">
    <source>
        <dbReference type="EMBL" id="RZS54500.1"/>
    </source>
</evidence>
<accession>A0A4V2EW24</accession>
<keyword evidence="4 6" id="KW-1133">Transmembrane helix</keyword>
<evidence type="ECO:0000256" key="3">
    <source>
        <dbReference type="ARBA" id="ARBA00022692"/>
    </source>
</evidence>
<evidence type="ECO:0000256" key="4">
    <source>
        <dbReference type="ARBA" id="ARBA00022989"/>
    </source>
</evidence>
<dbReference type="PROSITE" id="PS50895">
    <property type="entry name" value="SURF1"/>
    <property type="match status" value="1"/>
</dbReference>
<dbReference type="PANTHER" id="PTHR23427">
    <property type="entry name" value="SURFEIT LOCUS PROTEIN"/>
    <property type="match status" value="1"/>
</dbReference>
<reference evidence="8 9" key="1">
    <citation type="submission" date="2019-02" db="EMBL/GenBank/DDBJ databases">
        <title>Genomic Encyclopedia of Type Strains, Phase IV (KMG-IV): sequencing the most valuable type-strain genomes for metagenomic binning, comparative biology and taxonomic classification.</title>
        <authorList>
            <person name="Goeker M."/>
        </authorList>
    </citation>
    <scope>NUCLEOTIDE SEQUENCE [LARGE SCALE GENOMIC DNA]</scope>
    <source>
        <strain evidence="8 9">DSM 10617</strain>
    </source>
</reference>
<evidence type="ECO:0000313" key="9">
    <source>
        <dbReference type="Proteomes" id="UP000293433"/>
    </source>
</evidence>
<dbReference type="CDD" id="cd06662">
    <property type="entry name" value="SURF1"/>
    <property type="match status" value="1"/>
</dbReference>
<evidence type="ECO:0000256" key="5">
    <source>
        <dbReference type="ARBA" id="ARBA00023136"/>
    </source>
</evidence>
<dbReference type="InterPro" id="IPR045214">
    <property type="entry name" value="Surf1/Surf4"/>
</dbReference>
<dbReference type="EMBL" id="SGWV01000009">
    <property type="protein sequence ID" value="RZS54500.1"/>
    <property type="molecule type" value="Genomic_DNA"/>
</dbReference>
<evidence type="ECO:0000256" key="6">
    <source>
        <dbReference type="RuleBase" id="RU363076"/>
    </source>
</evidence>
<dbReference type="GO" id="GO:0005886">
    <property type="term" value="C:plasma membrane"/>
    <property type="evidence" value="ECO:0007669"/>
    <property type="project" value="UniProtKB-SubCell"/>
</dbReference>
<dbReference type="Pfam" id="PF02104">
    <property type="entry name" value="SURF1"/>
    <property type="match status" value="1"/>
</dbReference>
<gene>
    <name evidence="8" type="ORF">EV685_1977</name>
</gene>
<feature type="region of interest" description="Disordered" evidence="7">
    <location>
        <begin position="1"/>
        <end position="39"/>
    </location>
</feature>
<feature type="transmembrane region" description="Helical" evidence="6">
    <location>
        <begin position="44"/>
        <end position="65"/>
    </location>
</feature>
<dbReference type="PANTHER" id="PTHR23427:SF2">
    <property type="entry name" value="SURFEIT LOCUS PROTEIN 1"/>
    <property type="match status" value="1"/>
</dbReference>
<keyword evidence="5 6" id="KW-0472">Membrane</keyword>
<dbReference type="InterPro" id="IPR002994">
    <property type="entry name" value="Surf1/Shy1"/>
</dbReference>
<feature type="region of interest" description="Disordered" evidence="7">
    <location>
        <begin position="158"/>
        <end position="178"/>
    </location>
</feature>
<keyword evidence="9" id="KW-1185">Reference proteome</keyword>
<comment type="similarity">
    <text evidence="2 6">Belongs to the SURF1 family.</text>
</comment>
<keyword evidence="6" id="KW-1003">Cell membrane</keyword>